<accession>A0A1F5GUP5</accession>
<protein>
    <submittedName>
        <fullName evidence="1">Uncharacterized protein</fullName>
    </submittedName>
</protein>
<dbReference type="AlphaFoldDB" id="A0A1F5GUP5"/>
<proteinExistence type="predicted"/>
<evidence type="ECO:0000313" key="1">
    <source>
        <dbReference type="EMBL" id="OGD95581.1"/>
    </source>
</evidence>
<dbReference type="EMBL" id="MFBN01000015">
    <property type="protein sequence ID" value="OGD95581.1"/>
    <property type="molecule type" value="Genomic_DNA"/>
</dbReference>
<sequence>MEVFILSQCKSSQQTITKLSLVALNFRISNQIISCKDTRARCNLAIINKFEISNKILDEFVAVLKDWKVIFDLNPMALGYIRD</sequence>
<evidence type="ECO:0000313" key="2">
    <source>
        <dbReference type="Proteomes" id="UP000178336"/>
    </source>
</evidence>
<comment type="caution">
    <text evidence="1">The sequence shown here is derived from an EMBL/GenBank/DDBJ whole genome shotgun (WGS) entry which is preliminary data.</text>
</comment>
<dbReference type="Proteomes" id="UP000178336">
    <property type="component" value="Unassembled WGS sequence"/>
</dbReference>
<reference evidence="1 2" key="1">
    <citation type="journal article" date="2016" name="Nat. Commun.">
        <title>Thousands of microbial genomes shed light on interconnected biogeochemical processes in an aquifer system.</title>
        <authorList>
            <person name="Anantharaman K."/>
            <person name="Brown C.T."/>
            <person name="Hug L.A."/>
            <person name="Sharon I."/>
            <person name="Castelle C.J."/>
            <person name="Probst A.J."/>
            <person name="Thomas B.C."/>
            <person name="Singh A."/>
            <person name="Wilkins M.J."/>
            <person name="Karaoz U."/>
            <person name="Brodie E.L."/>
            <person name="Williams K.H."/>
            <person name="Hubbard S.S."/>
            <person name="Banfield J.F."/>
        </authorList>
    </citation>
    <scope>NUCLEOTIDE SEQUENCE [LARGE SCALE GENOMIC DNA]</scope>
</reference>
<organism evidence="1 2">
    <name type="scientific">Candidatus Curtissbacteria bacterium RIFCSPLOWO2_01_FULL_37_9</name>
    <dbReference type="NCBI Taxonomy" id="1797724"/>
    <lineage>
        <taxon>Bacteria</taxon>
        <taxon>Candidatus Curtissiibacteriota</taxon>
    </lineage>
</organism>
<name>A0A1F5GUP5_9BACT</name>
<gene>
    <name evidence="1" type="ORF">A3A48_00710</name>
</gene>